<evidence type="ECO:0000259" key="8">
    <source>
        <dbReference type="Pfam" id="PF07540"/>
    </source>
</evidence>
<feature type="compositionally biased region" description="Basic residues" evidence="6">
    <location>
        <begin position="462"/>
        <end position="473"/>
    </location>
</feature>
<keyword evidence="4" id="KW-0539">Nucleus</keyword>
<dbReference type="Pfam" id="PF03914">
    <property type="entry name" value="CBF"/>
    <property type="match status" value="1"/>
</dbReference>
<feature type="compositionally biased region" description="Acidic residues" evidence="6">
    <location>
        <begin position="48"/>
        <end position="62"/>
    </location>
</feature>
<dbReference type="PIRSF" id="PIRSF028977">
    <property type="entry name" value="Nucleolar_complex_p3"/>
    <property type="match status" value="1"/>
</dbReference>
<reference evidence="9 10" key="1">
    <citation type="journal article" date="2015" name="Fungal Genet. Biol.">
        <title>Evolution of novel wood decay mechanisms in Agaricales revealed by the genome sequences of Fistulina hepatica and Cylindrobasidium torrendii.</title>
        <authorList>
            <person name="Floudas D."/>
            <person name="Held B.W."/>
            <person name="Riley R."/>
            <person name="Nagy L.G."/>
            <person name="Koehler G."/>
            <person name="Ransdell A.S."/>
            <person name="Younus H."/>
            <person name="Chow J."/>
            <person name="Chiniquy J."/>
            <person name="Lipzen A."/>
            <person name="Tritt A."/>
            <person name="Sun H."/>
            <person name="Haridas S."/>
            <person name="LaButti K."/>
            <person name="Ohm R.A."/>
            <person name="Kues U."/>
            <person name="Blanchette R.A."/>
            <person name="Grigoriev I.V."/>
            <person name="Minto R.E."/>
            <person name="Hibbett D.S."/>
        </authorList>
    </citation>
    <scope>NUCLEOTIDE SEQUENCE [LARGE SCALE GENOMIC DNA]</scope>
    <source>
        <strain evidence="9 10">FP15055 ss-10</strain>
    </source>
</reference>
<dbReference type="InterPro" id="IPR005612">
    <property type="entry name" value="CCAAT-binding_factor"/>
</dbReference>
<feature type="domain" description="CCAAT-binding factor" evidence="7">
    <location>
        <begin position="586"/>
        <end position="752"/>
    </location>
</feature>
<feature type="compositionally biased region" description="Basic and acidic residues" evidence="6">
    <location>
        <begin position="448"/>
        <end position="458"/>
    </location>
</feature>
<comment type="subcellular location">
    <subcellularLocation>
        <location evidence="1 5">Nucleus</location>
        <location evidence="1 5">Nucleolus</location>
    </subcellularLocation>
</comment>
<feature type="compositionally biased region" description="Basic and acidic residues" evidence="6">
    <location>
        <begin position="162"/>
        <end position="181"/>
    </location>
</feature>
<evidence type="ECO:0000256" key="5">
    <source>
        <dbReference type="PIRNR" id="PIRNR028977"/>
    </source>
</evidence>
<dbReference type="Pfam" id="PF07540">
    <property type="entry name" value="NOC3p"/>
    <property type="match status" value="1"/>
</dbReference>
<dbReference type="GO" id="GO:0005730">
    <property type="term" value="C:nucleolus"/>
    <property type="evidence" value="ECO:0007669"/>
    <property type="project" value="UniProtKB-SubCell"/>
</dbReference>
<feature type="region of interest" description="Disordered" evidence="6">
    <location>
        <begin position="161"/>
        <end position="201"/>
    </location>
</feature>
<evidence type="ECO:0000256" key="1">
    <source>
        <dbReference type="ARBA" id="ARBA00004604"/>
    </source>
</evidence>
<dbReference type="STRING" id="1314674.A0A0D7B424"/>
<dbReference type="AlphaFoldDB" id="A0A0D7B424"/>
<dbReference type="InterPro" id="IPR011501">
    <property type="entry name" value="Noc3_N"/>
</dbReference>
<evidence type="ECO:0000256" key="3">
    <source>
        <dbReference type="ARBA" id="ARBA00023054"/>
    </source>
</evidence>
<feature type="region of interest" description="Disordered" evidence="6">
    <location>
        <begin position="83"/>
        <end position="138"/>
    </location>
</feature>
<keyword evidence="5" id="KW-0690">Ribosome biogenesis</keyword>
<dbReference type="PANTHER" id="PTHR14428:SF5">
    <property type="entry name" value="NUCLEOLAR COMPLEX PROTEIN 3 HOMOLOG"/>
    <property type="match status" value="1"/>
</dbReference>
<comment type="function">
    <text evidence="5">Required for synthesis of 60S ribosomal subunits and the transport of pre-ribosomes from the nucleoplasm to the cytoplasm.</text>
</comment>
<evidence type="ECO:0000256" key="2">
    <source>
        <dbReference type="ARBA" id="ARBA00007797"/>
    </source>
</evidence>
<evidence type="ECO:0000259" key="7">
    <source>
        <dbReference type="Pfam" id="PF03914"/>
    </source>
</evidence>
<proteinExistence type="inferred from homology"/>
<keyword evidence="3" id="KW-0175">Coiled coil</keyword>
<feature type="compositionally biased region" description="Acidic residues" evidence="6">
    <location>
        <begin position="114"/>
        <end position="136"/>
    </location>
</feature>
<dbReference type="PANTHER" id="PTHR14428">
    <property type="entry name" value="NUCLEOLAR COMPLEX PROTEIN 3"/>
    <property type="match status" value="1"/>
</dbReference>
<name>A0A0D7B424_9AGAR</name>
<evidence type="ECO:0000313" key="10">
    <source>
        <dbReference type="Proteomes" id="UP000054007"/>
    </source>
</evidence>
<protein>
    <recommendedName>
        <fullName evidence="5">Nucleolar complex-associated protein 3</fullName>
    </recommendedName>
</protein>
<organism evidence="9 10">
    <name type="scientific">Cylindrobasidium torrendii FP15055 ss-10</name>
    <dbReference type="NCBI Taxonomy" id="1314674"/>
    <lineage>
        <taxon>Eukaryota</taxon>
        <taxon>Fungi</taxon>
        <taxon>Dikarya</taxon>
        <taxon>Basidiomycota</taxon>
        <taxon>Agaricomycotina</taxon>
        <taxon>Agaricomycetes</taxon>
        <taxon>Agaricomycetidae</taxon>
        <taxon>Agaricales</taxon>
        <taxon>Marasmiineae</taxon>
        <taxon>Physalacriaceae</taxon>
        <taxon>Cylindrobasidium</taxon>
    </lineage>
</organism>
<dbReference type="GO" id="GO:0042254">
    <property type="term" value="P:ribosome biogenesis"/>
    <property type="evidence" value="ECO:0007669"/>
    <property type="project" value="UniProtKB-KW"/>
</dbReference>
<dbReference type="Proteomes" id="UP000054007">
    <property type="component" value="Unassembled WGS sequence"/>
</dbReference>
<evidence type="ECO:0000256" key="4">
    <source>
        <dbReference type="ARBA" id="ARBA00023242"/>
    </source>
</evidence>
<comment type="similarity">
    <text evidence="2 5">Belongs to the CBF/MAK21 family.</text>
</comment>
<dbReference type="InterPro" id="IPR016024">
    <property type="entry name" value="ARM-type_fold"/>
</dbReference>
<accession>A0A0D7B424</accession>
<dbReference type="GO" id="GO:0003682">
    <property type="term" value="F:chromatin binding"/>
    <property type="evidence" value="ECO:0007669"/>
    <property type="project" value="TreeGrafter"/>
</dbReference>
<feature type="region of interest" description="Disordered" evidence="6">
    <location>
        <begin position="448"/>
        <end position="487"/>
    </location>
</feature>
<feature type="region of interest" description="Disordered" evidence="6">
    <location>
        <begin position="1"/>
        <end position="62"/>
    </location>
</feature>
<dbReference type="EMBL" id="KN880612">
    <property type="protein sequence ID" value="KIY64934.1"/>
    <property type="molecule type" value="Genomic_DNA"/>
</dbReference>
<dbReference type="GO" id="GO:0006270">
    <property type="term" value="P:DNA replication initiation"/>
    <property type="evidence" value="ECO:0007669"/>
    <property type="project" value="TreeGrafter"/>
</dbReference>
<evidence type="ECO:0000256" key="6">
    <source>
        <dbReference type="SAM" id="MobiDB-lite"/>
    </source>
</evidence>
<sequence>MKPGKRSGPPNQSAAKRRKTTPAVKAKGARKEKAFDRPLIPIPNAQNESDDESNLSEQDLELLQDFGAGAQFLKQLDQKGIARSKKETDRLHQLHKPIRQKESTSSLPSIHSDSEDDGEAWDSNVDNDDLDSDAEMAYEAAPRVGRDFVEKKAPGVQRLPIKLKDGTVKDMGRNVDGKVESESEEDESEDEEPQQPLPPVRHVEDVSTGARFGRAAVVDVITRPSRKARIQEAKDQIASICQDIVAEPEMSLGLLRRLHAFASASVTSPAHPQPIKNDVLIRKLAIISQLTVLLDVMPGYRIRPLTDLEKAEKVSQEVSRIREWEQGLVGVYQAYLRILETEWKAKNELSDTALQCLCTLASKATHFNFMVNIMSSVVGSLSRKSWDHNSEISLDAIKSVFRADLTGQPSLEVVRLLNRMIKERKYRINPNVLTCLPYLRLKTELSVRASDTKTDRPPPQKKGGKRAKGAPRRKIGDAPHVSKKNAKLLKEQKEIDKELREAEAEVDMEQRKSTQTETLKLLFVLYFSILKADQPTTLLPNALEGIARFSHLVNVDFFKDLLKVLKKLIEDEDEDEDVAAATYRRLMCIITAFDLLSGQGEALNIDLTDFVNHLYAIIRPLSFATDIDRVMPAQGGGKTSIADKLFRALEIVFNPRTVGSAAPAWRSAAFAKRLLTASLHWPPALVNKTLEFVDGLILKDEKLEAMLFTEERSMDGVYRPEIDDPQACNPFGTSFWELFALRNGHFDSTVRDSAAYIIQRTQDSNK</sequence>
<feature type="compositionally biased region" description="Acidic residues" evidence="6">
    <location>
        <begin position="182"/>
        <end position="193"/>
    </location>
</feature>
<gene>
    <name evidence="9" type="ORF">CYLTODRAFT_401217</name>
</gene>
<dbReference type="OrthoDB" id="10263597at2759"/>
<dbReference type="SUPFAM" id="SSF48371">
    <property type="entry name" value="ARM repeat"/>
    <property type="match status" value="1"/>
</dbReference>
<dbReference type="InterPro" id="IPR016903">
    <property type="entry name" value="Nucleolar_cplx-assoc_3"/>
</dbReference>
<keyword evidence="10" id="KW-1185">Reference proteome</keyword>
<feature type="domain" description="Nucleolar complex-associated protein 3 N-terminal" evidence="8">
    <location>
        <begin position="232"/>
        <end position="335"/>
    </location>
</feature>
<evidence type="ECO:0000313" key="9">
    <source>
        <dbReference type="EMBL" id="KIY64934.1"/>
    </source>
</evidence>